<dbReference type="EMBL" id="JAWDJW010007518">
    <property type="protein sequence ID" value="KAK3062005.1"/>
    <property type="molecule type" value="Genomic_DNA"/>
</dbReference>
<evidence type="ECO:0000313" key="1">
    <source>
        <dbReference type="EMBL" id="KAK3062005.1"/>
    </source>
</evidence>
<reference evidence="1" key="1">
    <citation type="submission" date="2024-09" db="EMBL/GenBank/DDBJ databases">
        <title>Black Yeasts Isolated from many extreme environments.</title>
        <authorList>
            <person name="Coleine C."/>
            <person name="Stajich J.E."/>
            <person name="Selbmann L."/>
        </authorList>
    </citation>
    <scope>NUCLEOTIDE SEQUENCE</scope>
    <source>
        <strain evidence="1">CCFEE 5737</strain>
    </source>
</reference>
<dbReference type="Proteomes" id="UP001186974">
    <property type="component" value="Unassembled WGS sequence"/>
</dbReference>
<gene>
    <name evidence="1" type="ORF">LTS18_005004</name>
</gene>
<protein>
    <submittedName>
        <fullName evidence="1">Uncharacterized protein</fullName>
    </submittedName>
</protein>
<accession>A0ACC3D596</accession>
<organism evidence="1 2">
    <name type="scientific">Coniosporium uncinatum</name>
    <dbReference type="NCBI Taxonomy" id="93489"/>
    <lineage>
        <taxon>Eukaryota</taxon>
        <taxon>Fungi</taxon>
        <taxon>Dikarya</taxon>
        <taxon>Ascomycota</taxon>
        <taxon>Pezizomycotina</taxon>
        <taxon>Dothideomycetes</taxon>
        <taxon>Dothideomycetes incertae sedis</taxon>
        <taxon>Coniosporium</taxon>
    </lineage>
</organism>
<comment type="caution">
    <text evidence="1">The sequence shown here is derived from an EMBL/GenBank/DDBJ whole genome shotgun (WGS) entry which is preliminary data.</text>
</comment>
<sequence length="171" mass="19116">HIGVGMRPNDAMSRAIYVKDLDDAVADLTADVGVSLDVSVGGQEAERGACYDTFLELVQDPFSSGSNGANMPYTSASTTLSSQRLQRTRQNLASYRHDLLVSIRVVNRVEREVLQAEWETWVKEEGRRCKKVGEKVKKNETMMRGEMGQWYEEYCGSCRTELEELGGSVKV</sequence>
<proteinExistence type="predicted"/>
<name>A0ACC3D596_9PEZI</name>
<feature type="non-terminal residue" evidence="1">
    <location>
        <position position="1"/>
    </location>
</feature>
<evidence type="ECO:0000313" key="2">
    <source>
        <dbReference type="Proteomes" id="UP001186974"/>
    </source>
</evidence>
<keyword evidence="2" id="KW-1185">Reference proteome</keyword>